<dbReference type="AlphaFoldDB" id="A0A1T5DSW4"/>
<feature type="region of interest" description="Disordered" evidence="1">
    <location>
        <begin position="49"/>
        <end position="77"/>
    </location>
</feature>
<dbReference type="EMBL" id="FUYY01000006">
    <property type="protein sequence ID" value="SKB74590.1"/>
    <property type="molecule type" value="Genomic_DNA"/>
</dbReference>
<gene>
    <name evidence="3" type="ORF">SAMN05660776_2773</name>
</gene>
<reference evidence="4" key="1">
    <citation type="submission" date="2017-02" db="EMBL/GenBank/DDBJ databases">
        <authorList>
            <person name="Varghese N."/>
            <person name="Submissions S."/>
        </authorList>
    </citation>
    <scope>NUCLEOTIDE SEQUENCE [LARGE SCALE GENOMIC DNA]</scope>
    <source>
        <strain evidence="4">DSM 23405</strain>
    </source>
</reference>
<accession>A0A1T5DSW4</accession>
<keyword evidence="2" id="KW-0732">Signal</keyword>
<evidence type="ECO:0000313" key="3">
    <source>
        <dbReference type="EMBL" id="SKB74590.1"/>
    </source>
</evidence>
<dbReference type="PROSITE" id="PS51257">
    <property type="entry name" value="PROKAR_LIPOPROTEIN"/>
    <property type="match status" value="1"/>
</dbReference>
<proteinExistence type="predicted"/>
<evidence type="ECO:0000313" key="4">
    <source>
        <dbReference type="Proteomes" id="UP000190230"/>
    </source>
</evidence>
<dbReference type="RefSeq" id="WP_079721617.1">
    <property type="nucleotide sequence ID" value="NZ_FUYY01000006.1"/>
</dbReference>
<sequence>MKKKVLILIAVFCLSLYSCRETTQEKTEDAVEAIGKDIEDNVNKAGDKVKEGAKKVKESAKKVEKEIDEELHNSNDH</sequence>
<dbReference type="Proteomes" id="UP000190230">
    <property type="component" value="Unassembled WGS sequence"/>
</dbReference>
<feature type="signal peptide" evidence="2">
    <location>
        <begin position="1"/>
        <end position="20"/>
    </location>
</feature>
<protein>
    <recommendedName>
        <fullName evidence="5">YtxH domain-containing protein</fullName>
    </recommendedName>
</protein>
<organism evidence="3 4">
    <name type="scientific">Salegentibacter holothuriorum</name>
    <dbReference type="NCBI Taxonomy" id="241145"/>
    <lineage>
        <taxon>Bacteria</taxon>
        <taxon>Pseudomonadati</taxon>
        <taxon>Bacteroidota</taxon>
        <taxon>Flavobacteriia</taxon>
        <taxon>Flavobacteriales</taxon>
        <taxon>Flavobacteriaceae</taxon>
        <taxon>Salegentibacter</taxon>
    </lineage>
</organism>
<evidence type="ECO:0000256" key="2">
    <source>
        <dbReference type="SAM" id="SignalP"/>
    </source>
</evidence>
<feature type="chain" id="PRO_5012956337" description="YtxH domain-containing protein" evidence="2">
    <location>
        <begin position="21"/>
        <end position="77"/>
    </location>
</feature>
<evidence type="ECO:0000256" key="1">
    <source>
        <dbReference type="SAM" id="MobiDB-lite"/>
    </source>
</evidence>
<dbReference type="OrthoDB" id="1454256at2"/>
<evidence type="ECO:0008006" key="5">
    <source>
        <dbReference type="Google" id="ProtNLM"/>
    </source>
</evidence>
<name>A0A1T5DSW4_9FLAO</name>
<keyword evidence="4" id="KW-1185">Reference proteome</keyword>
<dbReference type="STRING" id="241145.SAMN05660776_2773"/>